<proteinExistence type="predicted"/>
<comment type="caution">
    <text evidence="4">The sequence shown here is derived from an EMBL/GenBank/DDBJ whole genome shotgun (WGS) entry which is preliminary data.</text>
</comment>
<dbReference type="InterPro" id="IPR028098">
    <property type="entry name" value="Glyco_trans_4-like_N"/>
</dbReference>
<organism evidence="4 5">
    <name type="scientific">Microcystis aeruginosa NIES-44</name>
    <dbReference type="NCBI Taxonomy" id="449439"/>
    <lineage>
        <taxon>Bacteria</taxon>
        <taxon>Bacillati</taxon>
        <taxon>Cyanobacteriota</taxon>
        <taxon>Cyanophyceae</taxon>
        <taxon>Oscillatoriophycideae</taxon>
        <taxon>Chroococcales</taxon>
        <taxon>Microcystaceae</taxon>
        <taxon>Microcystis</taxon>
    </lineage>
</organism>
<feature type="domain" description="Glycosyltransferase subfamily 4-like N-terminal" evidence="3">
    <location>
        <begin position="62"/>
        <end position="176"/>
    </location>
</feature>
<evidence type="ECO:0000313" key="4">
    <source>
        <dbReference type="EMBL" id="GAL95607.1"/>
    </source>
</evidence>
<dbReference type="InterPro" id="IPR001296">
    <property type="entry name" value="Glyco_trans_1"/>
</dbReference>
<evidence type="ECO:0000259" key="3">
    <source>
        <dbReference type="Pfam" id="PF13439"/>
    </source>
</evidence>
<feature type="domain" description="Glycosyl transferase family 1" evidence="2">
    <location>
        <begin position="189"/>
        <end position="352"/>
    </location>
</feature>
<dbReference type="AlphaFoldDB" id="A0A0A1W0K7"/>
<dbReference type="SUPFAM" id="SSF53756">
    <property type="entry name" value="UDP-Glycosyltransferase/glycogen phosphorylase"/>
    <property type="match status" value="1"/>
</dbReference>
<name>A0A0A1W0K7_MICAE</name>
<dbReference type="Gene3D" id="3.40.50.2000">
    <property type="entry name" value="Glycogen Phosphorylase B"/>
    <property type="match status" value="2"/>
</dbReference>
<dbReference type="Pfam" id="PF13439">
    <property type="entry name" value="Glyco_transf_4"/>
    <property type="match status" value="1"/>
</dbReference>
<dbReference type="RefSeq" id="WP_045362364.1">
    <property type="nucleotide sequence ID" value="NZ_BBPA01000074.1"/>
</dbReference>
<accession>A0A0A1W0K7</accession>
<reference evidence="5" key="1">
    <citation type="journal article" date="2015" name="Genome">
        <title>Whole Genome Sequence of the Non-Microcystin-Producing Microcystis aeruginosa Strain NIES-44.</title>
        <authorList>
            <person name="Okano K."/>
            <person name="Miyata N."/>
            <person name="Ozaki Y."/>
        </authorList>
    </citation>
    <scope>NUCLEOTIDE SEQUENCE [LARGE SCALE GENOMIC DNA]</scope>
    <source>
        <strain evidence="5">NIES-44</strain>
    </source>
</reference>
<dbReference type="PANTHER" id="PTHR46401:SF2">
    <property type="entry name" value="GLYCOSYLTRANSFERASE WBBK-RELATED"/>
    <property type="match status" value="1"/>
</dbReference>
<gene>
    <name evidence="4" type="ORF">N44_04463</name>
</gene>
<sequence>MKILQISPKPFHPDRGGLYVVQKSFSNLIAAKTLDTIPINSSVSAESEADYHLQQLNIFNFGANYGIPIITYKLLSQLWALELNLITIHCLFQFHVVIGYVLSKIKKVPYIVFLHGTLDPYVFSYRAIPKYLWMYGIGQRILQQASAVICTSNREAEKASNYLRNSNVEICPLGIEVPDLPGIVQYKNQVREKLGIDKSKKILLFLGRIDPMKRPIETALAFKKNNPQDWVYLMVGSLSKSEKYCLELVVDNQQVYYHHSVYGLDKWIFMAAADAFIHLSYRENFCYSVAEAAALGLPLIISDGIDIYPVLEEAGGADVITINSEEDIHKGLAKFLDKSEMDQKAMGERAKKVFQENFCQSVFQDRLVKLIKKYARENHF</sequence>
<dbReference type="GO" id="GO:0009103">
    <property type="term" value="P:lipopolysaccharide biosynthetic process"/>
    <property type="evidence" value="ECO:0007669"/>
    <property type="project" value="TreeGrafter"/>
</dbReference>
<evidence type="ECO:0000259" key="2">
    <source>
        <dbReference type="Pfam" id="PF00534"/>
    </source>
</evidence>
<evidence type="ECO:0000313" key="5">
    <source>
        <dbReference type="Proteomes" id="UP000030321"/>
    </source>
</evidence>
<dbReference type="Pfam" id="PF00534">
    <property type="entry name" value="Glycos_transf_1"/>
    <property type="match status" value="1"/>
</dbReference>
<evidence type="ECO:0000256" key="1">
    <source>
        <dbReference type="ARBA" id="ARBA00022679"/>
    </source>
</evidence>
<dbReference type="GO" id="GO:0016757">
    <property type="term" value="F:glycosyltransferase activity"/>
    <property type="evidence" value="ECO:0007669"/>
    <property type="project" value="InterPro"/>
</dbReference>
<keyword evidence="1 4" id="KW-0808">Transferase</keyword>
<dbReference type="EMBL" id="BBPA01000074">
    <property type="protein sequence ID" value="GAL95607.1"/>
    <property type="molecule type" value="Genomic_DNA"/>
</dbReference>
<dbReference type="Proteomes" id="UP000030321">
    <property type="component" value="Unassembled WGS sequence"/>
</dbReference>
<dbReference type="PANTHER" id="PTHR46401">
    <property type="entry name" value="GLYCOSYLTRANSFERASE WBBK-RELATED"/>
    <property type="match status" value="1"/>
</dbReference>
<protein>
    <submittedName>
        <fullName evidence="4">Glycosyltransferase</fullName>
    </submittedName>
</protein>